<accession>A0A517TFC2</accession>
<dbReference type="KEGG" id="chya:V22_43370"/>
<dbReference type="AlphaFoldDB" id="A0A517TFC2"/>
<dbReference type="RefSeq" id="WP_145266713.1">
    <property type="nucleotide sequence ID" value="NZ_CP036316.1"/>
</dbReference>
<protein>
    <recommendedName>
        <fullName evidence="3">Phage head-tail joining protein</fullName>
    </recommendedName>
</protein>
<reference evidence="1 2" key="1">
    <citation type="submission" date="2019-02" db="EMBL/GenBank/DDBJ databases">
        <title>Deep-cultivation of Planctomycetes and their phenomic and genomic characterization uncovers novel biology.</title>
        <authorList>
            <person name="Wiegand S."/>
            <person name="Jogler M."/>
            <person name="Boedeker C."/>
            <person name="Pinto D."/>
            <person name="Vollmers J."/>
            <person name="Rivas-Marin E."/>
            <person name="Kohn T."/>
            <person name="Peeters S.H."/>
            <person name="Heuer A."/>
            <person name="Rast P."/>
            <person name="Oberbeckmann S."/>
            <person name="Bunk B."/>
            <person name="Jeske O."/>
            <person name="Meyerdierks A."/>
            <person name="Storesund J.E."/>
            <person name="Kallscheuer N."/>
            <person name="Luecker S."/>
            <person name="Lage O.M."/>
            <person name="Pohl T."/>
            <person name="Merkel B.J."/>
            <person name="Hornburger P."/>
            <person name="Mueller R.-W."/>
            <person name="Bruemmer F."/>
            <person name="Labrenz M."/>
            <person name="Spormann A.M."/>
            <person name="Op den Camp H."/>
            <person name="Overmann J."/>
            <person name="Amann R."/>
            <person name="Jetten M.S.M."/>
            <person name="Mascher T."/>
            <person name="Medema M.H."/>
            <person name="Devos D.P."/>
            <person name="Kaster A.-K."/>
            <person name="Ovreas L."/>
            <person name="Rohde M."/>
            <person name="Galperin M.Y."/>
            <person name="Jogler C."/>
        </authorList>
    </citation>
    <scope>NUCLEOTIDE SEQUENCE [LARGE SCALE GENOMIC DNA]</scope>
    <source>
        <strain evidence="1 2">V22</strain>
    </source>
</reference>
<proteinExistence type="predicted"/>
<evidence type="ECO:0000313" key="2">
    <source>
        <dbReference type="Proteomes" id="UP000319976"/>
    </source>
</evidence>
<evidence type="ECO:0008006" key="3">
    <source>
        <dbReference type="Google" id="ProtNLM"/>
    </source>
</evidence>
<sequence>MSITELIFNDWSETIVARLQVESINSETGSVSVAVTEVSITAIVGPLQLIPTNSTGSQHRSAERSFLIQTTEIPENFRPPAAQIIHEGIAYKVISNTHSSDGETTLLQCRSESSSA</sequence>
<name>A0A517TFC2_9PLAN</name>
<evidence type="ECO:0000313" key="1">
    <source>
        <dbReference type="EMBL" id="QDT67065.1"/>
    </source>
</evidence>
<dbReference type="EMBL" id="CP036316">
    <property type="protein sequence ID" value="QDT67065.1"/>
    <property type="molecule type" value="Genomic_DNA"/>
</dbReference>
<dbReference type="Proteomes" id="UP000319976">
    <property type="component" value="Chromosome"/>
</dbReference>
<keyword evidence="2" id="KW-1185">Reference proteome</keyword>
<dbReference type="OrthoDB" id="291368at2"/>
<gene>
    <name evidence="1" type="ORF">V22_43370</name>
</gene>
<organism evidence="1 2">
    <name type="scientific">Calycomorphotria hydatis</name>
    <dbReference type="NCBI Taxonomy" id="2528027"/>
    <lineage>
        <taxon>Bacteria</taxon>
        <taxon>Pseudomonadati</taxon>
        <taxon>Planctomycetota</taxon>
        <taxon>Planctomycetia</taxon>
        <taxon>Planctomycetales</taxon>
        <taxon>Planctomycetaceae</taxon>
        <taxon>Calycomorphotria</taxon>
    </lineage>
</organism>